<proteinExistence type="predicted"/>
<name>A0A483EIT8_KLEPN</name>
<sequence>MNKDELESLCIKIRECLDKWSADGTLETVEGSDTCNFPSGCCGFVTECLSVILYKMTGAVPNQVTAKCEESHSNYNKLAANSHLWLELSGISIDLTGDQFNDHCINIPPVFVSSSPHPLSTKMKTKSKPAYVIGLTKPISGHDTAQLALIQRLRKELNLF</sequence>
<dbReference type="EMBL" id="SDBX01000004">
    <property type="protein sequence ID" value="TCW77219.1"/>
    <property type="molecule type" value="Genomic_DNA"/>
</dbReference>
<dbReference type="AlphaFoldDB" id="A0A483EIT8"/>
<reference evidence="1" key="1">
    <citation type="submission" date="2019-01" db="EMBL/GenBank/DDBJ databases">
        <authorList>
            <person name="Lista F."/>
            <person name="Anselmo A."/>
        </authorList>
    </citation>
    <scope>NUCLEOTIDE SEQUENCE</scope>
    <source>
        <strain evidence="1">25S</strain>
    </source>
</reference>
<evidence type="ECO:0000313" key="1">
    <source>
        <dbReference type="EMBL" id="TCW77219.1"/>
    </source>
</evidence>
<organism evidence="1">
    <name type="scientific">Klebsiella pneumoniae</name>
    <dbReference type="NCBI Taxonomy" id="573"/>
    <lineage>
        <taxon>Bacteria</taxon>
        <taxon>Pseudomonadati</taxon>
        <taxon>Pseudomonadota</taxon>
        <taxon>Gammaproteobacteria</taxon>
        <taxon>Enterobacterales</taxon>
        <taxon>Enterobacteriaceae</taxon>
        <taxon>Klebsiella/Raoultella group</taxon>
        <taxon>Klebsiella</taxon>
        <taxon>Klebsiella pneumoniae complex</taxon>
    </lineage>
</organism>
<accession>A0A483EIT8</accession>
<dbReference type="RefSeq" id="WP_131860732.1">
    <property type="nucleotide sequence ID" value="NZ_CATIRF010000002.1"/>
</dbReference>
<gene>
    <name evidence="1" type="ORF">ETE95_06345</name>
</gene>
<comment type="caution">
    <text evidence="1">The sequence shown here is derived from an EMBL/GenBank/DDBJ whole genome shotgun (WGS) entry which is preliminary data.</text>
</comment>
<protein>
    <submittedName>
        <fullName evidence="1">Uncharacterized protein</fullName>
    </submittedName>
</protein>